<name>A0A1F7VA13_9BACT</name>
<evidence type="ECO:0000256" key="2">
    <source>
        <dbReference type="SAM" id="Phobius"/>
    </source>
</evidence>
<dbReference type="EMBL" id="MGEQ01000005">
    <property type="protein sequence ID" value="OGL86804.1"/>
    <property type="molecule type" value="Genomic_DNA"/>
</dbReference>
<feature type="transmembrane region" description="Helical" evidence="2">
    <location>
        <begin position="6"/>
        <end position="23"/>
    </location>
</feature>
<dbReference type="Proteomes" id="UP000176593">
    <property type="component" value="Unassembled WGS sequence"/>
</dbReference>
<evidence type="ECO:0000256" key="1">
    <source>
        <dbReference type="SAM" id="MobiDB-lite"/>
    </source>
</evidence>
<accession>A0A1F7VA13</accession>
<gene>
    <name evidence="3" type="ORF">A3I41_04475</name>
</gene>
<sequence>MSKRLLLVLPIVIIAVILGMLFFKRPANESPKSVETPTQESVVTEEKTPEPPPDEFSDQLDEAFIELEIIDAE</sequence>
<organism evidence="3 4">
    <name type="scientific">Candidatus Uhrbacteria bacterium RIFCSPLOWO2_02_FULL_48_18</name>
    <dbReference type="NCBI Taxonomy" id="1802408"/>
    <lineage>
        <taxon>Bacteria</taxon>
        <taxon>Candidatus Uhriibacteriota</taxon>
    </lineage>
</organism>
<dbReference type="AlphaFoldDB" id="A0A1F7VA13"/>
<evidence type="ECO:0000313" key="4">
    <source>
        <dbReference type="Proteomes" id="UP000176593"/>
    </source>
</evidence>
<feature type="compositionally biased region" description="Polar residues" evidence="1">
    <location>
        <begin position="30"/>
        <end position="42"/>
    </location>
</feature>
<keyword evidence="2" id="KW-0472">Membrane</keyword>
<keyword evidence="2" id="KW-0812">Transmembrane</keyword>
<keyword evidence="2" id="KW-1133">Transmembrane helix</keyword>
<feature type="region of interest" description="Disordered" evidence="1">
    <location>
        <begin position="28"/>
        <end position="57"/>
    </location>
</feature>
<comment type="caution">
    <text evidence="3">The sequence shown here is derived from an EMBL/GenBank/DDBJ whole genome shotgun (WGS) entry which is preliminary data.</text>
</comment>
<reference evidence="3 4" key="1">
    <citation type="journal article" date="2016" name="Nat. Commun.">
        <title>Thousands of microbial genomes shed light on interconnected biogeochemical processes in an aquifer system.</title>
        <authorList>
            <person name="Anantharaman K."/>
            <person name="Brown C.T."/>
            <person name="Hug L.A."/>
            <person name="Sharon I."/>
            <person name="Castelle C.J."/>
            <person name="Probst A.J."/>
            <person name="Thomas B.C."/>
            <person name="Singh A."/>
            <person name="Wilkins M.J."/>
            <person name="Karaoz U."/>
            <person name="Brodie E.L."/>
            <person name="Williams K.H."/>
            <person name="Hubbard S.S."/>
            <person name="Banfield J.F."/>
        </authorList>
    </citation>
    <scope>NUCLEOTIDE SEQUENCE [LARGE SCALE GENOMIC DNA]</scope>
</reference>
<proteinExistence type="predicted"/>
<protein>
    <submittedName>
        <fullName evidence="3">Uncharacterized protein</fullName>
    </submittedName>
</protein>
<evidence type="ECO:0000313" key="3">
    <source>
        <dbReference type="EMBL" id="OGL86804.1"/>
    </source>
</evidence>